<proteinExistence type="predicted"/>
<name>D3RZ27_FERPA</name>
<evidence type="ECO:0000313" key="3">
    <source>
        <dbReference type="Proteomes" id="UP000002613"/>
    </source>
</evidence>
<dbReference type="GeneID" id="8779112"/>
<dbReference type="HOGENOM" id="CLU_955112_0_0_2"/>
<feature type="domain" description="NurA" evidence="1">
    <location>
        <begin position="46"/>
        <end position="256"/>
    </location>
</feature>
<keyword evidence="3" id="KW-1185">Reference proteome</keyword>
<organism evidence="2 3">
    <name type="scientific">Ferroglobus placidus (strain DSM 10642 / AEDII12DO)</name>
    <dbReference type="NCBI Taxonomy" id="589924"/>
    <lineage>
        <taxon>Archaea</taxon>
        <taxon>Methanobacteriati</taxon>
        <taxon>Methanobacteriota</taxon>
        <taxon>Archaeoglobi</taxon>
        <taxon>Archaeoglobales</taxon>
        <taxon>Archaeoglobaceae</taxon>
        <taxon>Ferroglobus</taxon>
    </lineage>
</organism>
<dbReference type="RefSeq" id="WP_012966080.1">
    <property type="nucleotide sequence ID" value="NC_013849.1"/>
</dbReference>
<evidence type="ECO:0000313" key="2">
    <source>
        <dbReference type="EMBL" id="ADC65740.1"/>
    </source>
</evidence>
<dbReference type="InterPro" id="IPR018977">
    <property type="entry name" value="NurA_domain"/>
</dbReference>
<dbReference type="SMART" id="SM00933">
    <property type="entry name" value="NurA"/>
    <property type="match status" value="1"/>
</dbReference>
<accession>D3RZ27</accession>
<reference evidence="2 3" key="2">
    <citation type="journal article" date="2011" name="Stand. Genomic Sci.">
        <title>Complete genome sequence of Ferroglobus placidus AEDII12DO.</title>
        <authorList>
            <person name="Anderson I."/>
            <person name="Risso C."/>
            <person name="Holmes D."/>
            <person name="Lucas S."/>
            <person name="Copeland A."/>
            <person name="Lapidus A."/>
            <person name="Cheng J.F."/>
            <person name="Bruce D."/>
            <person name="Goodwin L."/>
            <person name="Pitluck S."/>
            <person name="Saunders E."/>
            <person name="Brettin T."/>
            <person name="Detter J.C."/>
            <person name="Han C."/>
            <person name="Tapia R."/>
            <person name="Larimer F."/>
            <person name="Land M."/>
            <person name="Hauser L."/>
            <person name="Woyke T."/>
            <person name="Lovley D."/>
            <person name="Kyrpides N."/>
            <person name="Ivanova N."/>
        </authorList>
    </citation>
    <scope>NUCLEOTIDE SEQUENCE [LARGE SCALE GENOMIC DNA]</scope>
    <source>
        <strain evidence="3">DSM 10642 / AEDII12DO</strain>
    </source>
</reference>
<dbReference type="KEGG" id="fpl:Ferp_1591"/>
<dbReference type="PaxDb" id="589924-Ferp_1591"/>
<dbReference type="STRING" id="589924.Ferp_1591"/>
<gene>
    <name evidence="2" type="ordered locus">Ferp_1591</name>
</gene>
<dbReference type="Pfam" id="PF09376">
    <property type="entry name" value="NurA"/>
    <property type="match status" value="1"/>
</dbReference>
<dbReference type="EMBL" id="CP001899">
    <property type="protein sequence ID" value="ADC65740.1"/>
    <property type="molecule type" value="Genomic_DNA"/>
</dbReference>
<reference evidence="3" key="1">
    <citation type="submission" date="2010-02" db="EMBL/GenBank/DDBJ databases">
        <title>Complete sequence of Ferroglobus placidus DSM 10642.</title>
        <authorList>
            <consortium name="US DOE Joint Genome Institute"/>
            <person name="Lucas S."/>
            <person name="Copeland A."/>
            <person name="Lapidus A."/>
            <person name="Cheng J.-F."/>
            <person name="Bruce D."/>
            <person name="Goodwin L."/>
            <person name="Pitluck S."/>
            <person name="Saunders E."/>
            <person name="Brettin T."/>
            <person name="Detter J.C."/>
            <person name="Han C."/>
            <person name="Tapia R."/>
            <person name="Larimer F."/>
            <person name="Land M."/>
            <person name="Hauser L."/>
            <person name="Kyrpides N."/>
            <person name="Ivanova N."/>
            <person name="Holmes D."/>
            <person name="Lovley D."/>
            <person name="Kyrpides N."/>
            <person name="Anderson I.J."/>
            <person name="Woyke T."/>
        </authorList>
    </citation>
    <scope>NUCLEOTIDE SEQUENCE [LARGE SCALE GENOMIC DNA]</scope>
    <source>
        <strain evidence="3">DSM 10642 / AEDII12DO</strain>
    </source>
</reference>
<evidence type="ECO:0000259" key="1">
    <source>
        <dbReference type="SMART" id="SM00933"/>
    </source>
</evidence>
<sequence>MKFEGKLIENVAKIREIYRQNEVAELPDLEKKKVVLEDLKSFLKGLKVAGVDGSQISPLKDFGLPFGGVQAARLVVEHGSGKYDLKYKSGVAHETSLELERFRLEVEMLKEIMGEELYAFYDGSFSVFFTSEMSEKLRRAYLKELEELLKLSEEEETALIAYVDRSYSREIFQNAYDSYVLRNYLLMFEYIEPIRRGNLLITYFKVNPTFPAKVEMPAWLEDRVEEILKVIMAECLISSTSGYPYILERVHKYATISEKEKEEFVKAVGARVLSYKFVSKLTSKR</sequence>
<dbReference type="OrthoDB" id="191284at2157"/>
<protein>
    <submittedName>
        <fullName evidence="2">NurA domain protein</fullName>
    </submittedName>
</protein>
<dbReference type="AlphaFoldDB" id="D3RZ27"/>
<dbReference type="Proteomes" id="UP000002613">
    <property type="component" value="Chromosome"/>
</dbReference>
<dbReference type="eggNOG" id="arCOG00367">
    <property type="taxonomic scope" value="Archaea"/>
</dbReference>